<gene>
    <name evidence="6" type="ORF">MGAL_10B071973</name>
</gene>
<evidence type="ECO:0000313" key="7">
    <source>
        <dbReference type="Proteomes" id="UP000596742"/>
    </source>
</evidence>
<dbReference type="OrthoDB" id="311172at2759"/>
<keyword evidence="6" id="KW-0418">Kinase</keyword>
<dbReference type="InterPro" id="IPR039758">
    <property type="entry name" value="NAGK-like"/>
</dbReference>
<keyword evidence="7" id="KW-1185">Reference proteome</keyword>
<protein>
    <recommendedName>
        <fullName evidence="3">N-acetyl-D-glucosamine kinase</fullName>
        <ecNumber evidence="2">2.7.1.59</ecNumber>
    </recommendedName>
    <alternativeName>
        <fullName evidence="4">GlcNAc kinase</fullName>
    </alternativeName>
</protein>
<accession>A0A8B6CSN9</accession>
<dbReference type="PANTHER" id="PTHR12862:SF0">
    <property type="entry name" value="N-ACETYL-D-GLUCOSAMINE KINASE"/>
    <property type="match status" value="1"/>
</dbReference>
<reference evidence="6" key="1">
    <citation type="submission" date="2018-11" db="EMBL/GenBank/DDBJ databases">
        <authorList>
            <person name="Alioto T."/>
            <person name="Alioto T."/>
        </authorList>
    </citation>
    <scope>NUCLEOTIDE SEQUENCE</scope>
</reference>
<dbReference type="PANTHER" id="PTHR12862">
    <property type="entry name" value="BADF TYPE ATPASE DOMAIN-CONTAINING PROTEIN"/>
    <property type="match status" value="1"/>
</dbReference>
<evidence type="ECO:0000256" key="1">
    <source>
        <dbReference type="ARBA" id="ARBA00006198"/>
    </source>
</evidence>
<keyword evidence="6" id="KW-0808">Transferase</keyword>
<dbReference type="CDD" id="cd24078">
    <property type="entry name" value="ASKHA_NBD_NAGK_meta"/>
    <property type="match status" value="1"/>
</dbReference>
<dbReference type="EMBL" id="UYJE01002196">
    <property type="protein sequence ID" value="VDI08526.1"/>
    <property type="molecule type" value="Genomic_DNA"/>
</dbReference>
<dbReference type="AlphaFoldDB" id="A0A8B6CSN9"/>
<dbReference type="InterPro" id="IPR043129">
    <property type="entry name" value="ATPase_NBD"/>
</dbReference>
<evidence type="ECO:0000256" key="4">
    <source>
        <dbReference type="ARBA" id="ARBA00031123"/>
    </source>
</evidence>
<dbReference type="GO" id="GO:0045127">
    <property type="term" value="F:N-acetylglucosamine kinase activity"/>
    <property type="evidence" value="ECO:0007669"/>
    <property type="project" value="UniProtKB-EC"/>
</dbReference>
<feature type="domain" description="ATPase BadF/BadG/BcrA/BcrD type" evidence="5">
    <location>
        <begin position="9"/>
        <end position="313"/>
    </location>
</feature>
<comment type="caution">
    <text evidence="6">The sequence shown here is derived from an EMBL/GenBank/DDBJ whole genome shotgun (WGS) entry which is preliminary data.</text>
</comment>
<dbReference type="SUPFAM" id="SSF53067">
    <property type="entry name" value="Actin-like ATPase domain"/>
    <property type="match status" value="2"/>
</dbReference>
<sequence length="341" mass="37194">MSDHEYYGGVEGGATKSKMVLIRSDGKIVAWSEGPCTNQWLIGQEECLKRVNDMTQEAKKSAGLDSDKPIRSLGLCMSGADQKEAQQQLIDGMKSKYPNASQDVSVSSDTTGAIATATALGGIVLISGTGSNCQLNNEDGSMYRCGGWGHLLGDEGSAYWIAQRSIKTIFDHEDNLCVCPFDCTFVWNTIKTYFKIQDRNQILGSFYTNFDKSFIAGMCKELARGASEEKDKLCLQLFCDAGDILARHIVGLEPKIDQSLLDGENGLNIVCVGSVWKSWDLLQQGFTNVLKTNCDRIQKFCLLDLTQSAALGAACLSAKDVQFTLPMDYSANATILHKAVL</sequence>
<dbReference type="Gene3D" id="3.30.420.40">
    <property type="match status" value="1"/>
</dbReference>
<dbReference type="EC" id="2.7.1.59" evidence="2"/>
<evidence type="ECO:0000313" key="6">
    <source>
        <dbReference type="EMBL" id="VDI08526.1"/>
    </source>
</evidence>
<dbReference type="Proteomes" id="UP000596742">
    <property type="component" value="Unassembled WGS sequence"/>
</dbReference>
<dbReference type="Pfam" id="PF01869">
    <property type="entry name" value="BcrAD_BadFG"/>
    <property type="match status" value="1"/>
</dbReference>
<comment type="similarity">
    <text evidence="1">Belongs to the eukaryotic-type N-acetylglucosamine kinase family.</text>
</comment>
<evidence type="ECO:0000256" key="2">
    <source>
        <dbReference type="ARBA" id="ARBA00012122"/>
    </source>
</evidence>
<dbReference type="InterPro" id="IPR002731">
    <property type="entry name" value="ATPase_BadF"/>
</dbReference>
<organism evidence="6 7">
    <name type="scientific">Mytilus galloprovincialis</name>
    <name type="common">Mediterranean mussel</name>
    <dbReference type="NCBI Taxonomy" id="29158"/>
    <lineage>
        <taxon>Eukaryota</taxon>
        <taxon>Metazoa</taxon>
        <taxon>Spiralia</taxon>
        <taxon>Lophotrochozoa</taxon>
        <taxon>Mollusca</taxon>
        <taxon>Bivalvia</taxon>
        <taxon>Autobranchia</taxon>
        <taxon>Pteriomorphia</taxon>
        <taxon>Mytilida</taxon>
        <taxon>Mytiloidea</taxon>
        <taxon>Mytilidae</taxon>
        <taxon>Mytilinae</taxon>
        <taxon>Mytilus</taxon>
    </lineage>
</organism>
<evidence type="ECO:0000259" key="5">
    <source>
        <dbReference type="Pfam" id="PF01869"/>
    </source>
</evidence>
<name>A0A8B6CSN9_MYTGA</name>
<proteinExistence type="inferred from homology"/>
<evidence type="ECO:0000256" key="3">
    <source>
        <dbReference type="ARBA" id="ARBA00014974"/>
    </source>
</evidence>